<dbReference type="NCBIfam" id="TIGR01409">
    <property type="entry name" value="TAT_signal_seq"/>
    <property type="match status" value="1"/>
</dbReference>
<dbReference type="AlphaFoldDB" id="E7C6V4"/>
<dbReference type="EMBL" id="GU568007">
    <property type="protein sequence ID" value="ADI23178.1"/>
    <property type="molecule type" value="Genomic_DNA"/>
</dbReference>
<reference evidence="2" key="1">
    <citation type="submission" date="2010-01" db="EMBL/GenBank/DDBJ databases">
        <title>Genome fragments of uncultured bacteria from the North Pacific subtropical Gyre.</title>
        <authorList>
            <person name="Pham V.D."/>
            <person name="Delong E.F."/>
        </authorList>
    </citation>
    <scope>NUCLEOTIDE SEQUENCE</scope>
</reference>
<evidence type="ECO:0000313" key="2">
    <source>
        <dbReference type="EMBL" id="ADI23178.1"/>
    </source>
</evidence>
<keyword evidence="1" id="KW-0732">Signal</keyword>
<evidence type="ECO:0000256" key="1">
    <source>
        <dbReference type="ARBA" id="ARBA00022729"/>
    </source>
</evidence>
<sequence>MTPEHDNAMMQTRRQFLGRTSAGIGSVALASLLNPRLFAGLAGFPEFRVEG</sequence>
<organism evidence="2">
    <name type="scientific">uncultured gamma proteobacterium HF0770_11A05</name>
    <dbReference type="NCBI Taxonomy" id="723577"/>
    <lineage>
        <taxon>Bacteria</taxon>
        <taxon>Pseudomonadati</taxon>
        <taxon>Pseudomonadota</taxon>
        <taxon>Gammaproteobacteria</taxon>
        <taxon>environmental samples</taxon>
    </lineage>
</organism>
<accession>E7C6V4</accession>
<proteinExistence type="predicted"/>
<dbReference type="InterPro" id="IPR006311">
    <property type="entry name" value="TAT_signal"/>
</dbReference>
<protein>
    <submittedName>
        <fullName evidence="2">Uncharacterized protein</fullName>
    </submittedName>
</protein>
<name>E7C6V4_9GAMM</name>
<dbReference type="InterPro" id="IPR019546">
    <property type="entry name" value="TAT_signal_bac_arc"/>
</dbReference>
<dbReference type="PROSITE" id="PS51318">
    <property type="entry name" value="TAT"/>
    <property type="match status" value="1"/>
</dbReference>